<keyword evidence="4" id="KW-1185">Reference proteome</keyword>
<dbReference type="RefSeq" id="WP_143118901.1">
    <property type="nucleotide sequence ID" value="NZ_FOVH01000039.1"/>
</dbReference>
<dbReference type="STRING" id="1993.SAMN04489713_1211"/>
<dbReference type="PANTHER" id="PTHR46889:SF4">
    <property type="entry name" value="TRANSPOSASE INSO FOR INSERTION SEQUENCE ELEMENT IS911B-RELATED"/>
    <property type="match status" value="1"/>
</dbReference>
<dbReference type="AlphaFoldDB" id="A0A1I5YVI7"/>
<dbReference type="GO" id="GO:0015074">
    <property type="term" value="P:DNA integration"/>
    <property type="evidence" value="ECO:0007669"/>
    <property type="project" value="InterPro"/>
</dbReference>
<evidence type="ECO:0000313" key="3">
    <source>
        <dbReference type="EMBL" id="SFQ48130.1"/>
    </source>
</evidence>
<proteinExistence type="predicted"/>
<reference evidence="3 4" key="1">
    <citation type="submission" date="2016-10" db="EMBL/GenBank/DDBJ databases">
        <authorList>
            <person name="de Groot N.N."/>
        </authorList>
    </citation>
    <scope>NUCLEOTIDE SEQUENCE [LARGE SCALE GENOMIC DNA]</scope>
    <source>
        <strain evidence="3 4">DSM 43067</strain>
    </source>
</reference>
<name>A0A1I5YVI7_9ACTN</name>
<accession>A0A1I5YVI7</accession>
<feature type="non-terminal residue" evidence="3">
    <location>
        <position position="1"/>
    </location>
</feature>
<feature type="region of interest" description="Disordered" evidence="1">
    <location>
        <begin position="91"/>
        <end position="110"/>
    </location>
</feature>
<dbReference type="PROSITE" id="PS50994">
    <property type="entry name" value="INTEGRASE"/>
    <property type="match status" value="1"/>
</dbReference>
<dbReference type="PANTHER" id="PTHR46889">
    <property type="entry name" value="TRANSPOSASE INSF FOR INSERTION SEQUENCE IS3B-RELATED"/>
    <property type="match status" value="1"/>
</dbReference>
<dbReference type="EMBL" id="FOVH01000039">
    <property type="protein sequence ID" value="SFQ48130.1"/>
    <property type="molecule type" value="Genomic_DNA"/>
</dbReference>
<dbReference type="Pfam" id="PF13683">
    <property type="entry name" value="rve_3"/>
    <property type="match status" value="1"/>
</dbReference>
<dbReference type="InParanoid" id="A0A1I5YVI7"/>
<evidence type="ECO:0000256" key="1">
    <source>
        <dbReference type="SAM" id="MobiDB-lite"/>
    </source>
</evidence>
<dbReference type="Gene3D" id="3.30.420.10">
    <property type="entry name" value="Ribonuclease H-like superfamily/Ribonuclease H"/>
    <property type="match status" value="1"/>
</dbReference>
<dbReference type="InterPro" id="IPR001584">
    <property type="entry name" value="Integrase_cat-core"/>
</dbReference>
<dbReference type="GO" id="GO:0003676">
    <property type="term" value="F:nucleic acid binding"/>
    <property type="evidence" value="ECO:0007669"/>
    <property type="project" value="InterPro"/>
</dbReference>
<evidence type="ECO:0000313" key="4">
    <source>
        <dbReference type="Proteomes" id="UP000183413"/>
    </source>
</evidence>
<organism evidence="3 4">
    <name type="scientific">Actinomadura madurae</name>
    <dbReference type="NCBI Taxonomy" id="1993"/>
    <lineage>
        <taxon>Bacteria</taxon>
        <taxon>Bacillati</taxon>
        <taxon>Actinomycetota</taxon>
        <taxon>Actinomycetes</taxon>
        <taxon>Streptosporangiales</taxon>
        <taxon>Thermomonosporaceae</taxon>
        <taxon>Actinomadura</taxon>
    </lineage>
</organism>
<feature type="domain" description="Integrase catalytic" evidence="2">
    <location>
        <begin position="1"/>
        <end position="110"/>
    </location>
</feature>
<dbReference type="InterPro" id="IPR050900">
    <property type="entry name" value="Transposase_IS3/IS150/IS904"/>
</dbReference>
<sequence length="110" mass="12555">ATFFAAHGISRIQRVLTDNARNYRVSAAFQQACTELGARQKFTRPRCPWTNGKAERLNRTLATEWAYRRPYTSNDQRTQALGPWLEHYNTARPHSALGGKPPITRLSPRS</sequence>
<evidence type="ECO:0000259" key="2">
    <source>
        <dbReference type="PROSITE" id="PS50994"/>
    </source>
</evidence>
<dbReference type="InterPro" id="IPR012337">
    <property type="entry name" value="RNaseH-like_sf"/>
</dbReference>
<dbReference type="InterPro" id="IPR036397">
    <property type="entry name" value="RNaseH_sf"/>
</dbReference>
<gene>
    <name evidence="3" type="ORF">SAMN04489713_1391</name>
</gene>
<dbReference type="Proteomes" id="UP000183413">
    <property type="component" value="Unassembled WGS sequence"/>
</dbReference>
<dbReference type="SUPFAM" id="SSF53098">
    <property type="entry name" value="Ribonuclease H-like"/>
    <property type="match status" value="1"/>
</dbReference>
<protein>
    <submittedName>
        <fullName evidence="3">Integrase core domain-containing protein</fullName>
    </submittedName>
</protein>